<dbReference type="AlphaFoldDB" id="A0A177DCM4"/>
<feature type="domain" description="Gamma-glutamylcyclotransferase AIG2-like" evidence="4">
    <location>
        <begin position="175"/>
        <end position="268"/>
    </location>
</feature>
<gene>
    <name evidence="5" type="ORF">CC77DRAFT_1042792</name>
</gene>
<dbReference type="PANTHER" id="PTHR31544:SF4">
    <property type="entry name" value="GAMMA-GLUTAMYLCYCLOTRANSFERASE-RELATED"/>
    <property type="match status" value="1"/>
</dbReference>
<dbReference type="RefSeq" id="XP_018382462.1">
    <property type="nucleotide sequence ID" value="XM_018527284.1"/>
</dbReference>
<dbReference type="InterPro" id="IPR045038">
    <property type="entry name" value="AIG2-like"/>
</dbReference>
<proteinExistence type="inferred from homology"/>
<dbReference type="OMA" id="NQYPVWY"/>
<organism evidence="5 6">
    <name type="scientific">Alternaria alternata</name>
    <name type="common">Alternaria rot fungus</name>
    <name type="synonym">Torula alternata</name>
    <dbReference type="NCBI Taxonomy" id="5599"/>
    <lineage>
        <taxon>Eukaryota</taxon>
        <taxon>Fungi</taxon>
        <taxon>Dikarya</taxon>
        <taxon>Ascomycota</taxon>
        <taxon>Pezizomycotina</taxon>
        <taxon>Dothideomycetes</taxon>
        <taxon>Pleosporomycetidae</taxon>
        <taxon>Pleosporales</taxon>
        <taxon>Pleosporineae</taxon>
        <taxon>Pleosporaceae</taxon>
        <taxon>Alternaria</taxon>
        <taxon>Alternaria sect. Alternaria</taxon>
        <taxon>Alternaria alternata complex</taxon>
    </lineage>
</organism>
<evidence type="ECO:0000259" key="4">
    <source>
        <dbReference type="Pfam" id="PF06094"/>
    </source>
</evidence>
<accession>A0A177DCM4</accession>
<dbReference type="InterPro" id="IPR036568">
    <property type="entry name" value="GGCT-like_sf"/>
</dbReference>
<dbReference type="InterPro" id="IPR009288">
    <property type="entry name" value="AIG2-like_dom"/>
</dbReference>
<sequence>MEYLDNLDHDAMNAFRELNNDTVPLHQISALKLSTEMKDLLQSTKQRKTPVKGAADRKFGNMDYLFKLSDPITRTILASAAILPSHPRIIQGEGEDGIAQFCHVSDLDISKIKDWLAKEYPDISPIFAPINKARKALSLGSAYPTLGYDTTLPHHRPDSRACEYLPTQDQFPVWYFFYGTLGNSSFLNELFGLPPEEDRALVPALIYGGKLKTWGGKYNALIDDDPESRVDGWAYEVVSQEQEHALCMYETARYEVVRVEIKLDGHSGGRFVKGCAFRFAGERGELD</sequence>
<protein>
    <recommendedName>
        <fullName evidence="3">Putative gamma-glutamylcyclotransferase</fullName>
    </recommendedName>
</protein>
<evidence type="ECO:0000313" key="6">
    <source>
        <dbReference type="Proteomes" id="UP000077248"/>
    </source>
</evidence>
<dbReference type="EMBL" id="KV441487">
    <property type="protein sequence ID" value="OAG17041.1"/>
    <property type="molecule type" value="Genomic_DNA"/>
</dbReference>
<dbReference type="Proteomes" id="UP000077248">
    <property type="component" value="Unassembled WGS sequence"/>
</dbReference>
<evidence type="ECO:0000256" key="3">
    <source>
        <dbReference type="ARBA" id="ARBA00030602"/>
    </source>
</evidence>
<dbReference type="Gene3D" id="3.10.490.10">
    <property type="entry name" value="Gamma-glutamyl cyclotransferase-like"/>
    <property type="match status" value="1"/>
</dbReference>
<dbReference type="PANTHER" id="PTHR31544">
    <property type="entry name" value="AIG2-LIKE PROTEIN D"/>
    <property type="match status" value="1"/>
</dbReference>
<dbReference type="KEGG" id="aalt:CC77DRAFT_1042792"/>
<dbReference type="SUPFAM" id="SSF110857">
    <property type="entry name" value="Gamma-glutamyl cyclotransferase-like"/>
    <property type="match status" value="1"/>
</dbReference>
<evidence type="ECO:0000313" key="5">
    <source>
        <dbReference type="EMBL" id="OAG17041.1"/>
    </source>
</evidence>
<dbReference type="Pfam" id="PF06094">
    <property type="entry name" value="GGACT"/>
    <property type="match status" value="1"/>
</dbReference>
<dbReference type="CDD" id="cd06661">
    <property type="entry name" value="GGCT_like"/>
    <property type="match status" value="1"/>
</dbReference>
<dbReference type="GeneID" id="29112878"/>
<dbReference type="InterPro" id="IPR013024">
    <property type="entry name" value="GGCT-like"/>
</dbReference>
<keyword evidence="6" id="KW-1185">Reference proteome</keyword>
<keyword evidence="2" id="KW-0808">Transferase</keyword>
<dbReference type="GO" id="GO:0016740">
    <property type="term" value="F:transferase activity"/>
    <property type="evidence" value="ECO:0007669"/>
    <property type="project" value="UniProtKB-KW"/>
</dbReference>
<evidence type="ECO:0000256" key="2">
    <source>
        <dbReference type="ARBA" id="ARBA00022679"/>
    </source>
</evidence>
<comment type="similarity">
    <text evidence="1">Belongs to the gamma-glutamylcyclotransferase family.</text>
</comment>
<dbReference type="VEuPathDB" id="FungiDB:CC77DRAFT_1042792"/>
<evidence type="ECO:0000256" key="1">
    <source>
        <dbReference type="ARBA" id="ARBA00008861"/>
    </source>
</evidence>
<reference evidence="5 6" key="1">
    <citation type="submission" date="2016-05" db="EMBL/GenBank/DDBJ databases">
        <title>Comparative analysis of secretome profiles of manganese(II)-oxidizing ascomycete fungi.</title>
        <authorList>
            <consortium name="DOE Joint Genome Institute"/>
            <person name="Zeiner C.A."/>
            <person name="Purvine S.O."/>
            <person name="Zink E.M."/>
            <person name="Wu S."/>
            <person name="Pasa-Tolic L."/>
            <person name="Chaput D.L."/>
            <person name="Haridas S."/>
            <person name="Grigoriev I.V."/>
            <person name="Santelli C.M."/>
            <person name="Hansel C.M."/>
        </authorList>
    </citation>
    <scope>NUCLEOTIDE SEQUENCE [LARGE SCALE GENOMIC DNA]</scope>
    <source>
        <strain evidence="5 6">SRC1lrK2f</strain>
    </source>
</reference>
<name>A0A177DCM4_ALTAL</name>